<sequence length="66" mass="7589">MGEVIWLKAASRFTPRRTPQGTTCQPVERHLHGRSLRHHTHEHVTEDQGLQHMIWTRGGGQQNNQG</sequence>
<comment type="caution">
    <text evidence="1">The sequence shown here is derived from an EMBL/GenBank/DDBJ whole genome shotgun (WGS) entry which is preliminary data.</text>
</comment>
<dbReference type="EMBL" id="CADEAL010004225">
    <property type="protein sequence ID" value="CAB1454744.1"/>
    <property type="molecule type" value="Genomic_DNA"/>
</dbReference>
<organism evidence="1 2">
    <name type="scientific">Pleuronectes platessa</name>
    <name type="common">European plaice</name>
    <dbReference type="NCBI Taxonomy" id="8262"/>
    <lineage>
        <taxon>Eukaryota</taxon>
        <taxon>Metazoa</taxon>
        <taxon>Chordata</taxon>
        <taxon>Craniata</taxon>
        <taxon>Vertebrata</taxon>
        <taxon>Euteleostomi</taxon>
        <taxon>Actinopterygii</taxon>
        <taxon>Neopterygii</taxon>
        <taxon>Teleostei</taxon>
        <taxon>Neoteleostei</taxon>
        <taxon>Acanthomorphata</taxon>
        <taxon>Carangaria</taxon>
        <taxon>Pleuronectiformes</taxon>
        <taxon>Pleuronectoidei</taxon>
        <taxon>Pleuronectidae</taxon>
        <taxon>Pleuronectes</taxon>
    </lineage>
</organism>
<evidence type="ECO:0000313" key="2">
    <source>
        <dbReference type="Proteomes" id="UP001153269"/>
    </source>
</evidence>
<gene>
    <name evidence="1" type="ORF">PLEPLA_LOCUS42511</name>
</gene>
<evidence type="ECO:0000313" key="1">
    <source>
        <dbReference type="EMBL" id="CAB1454744.1"/>
    </source>
</evidence>
<reference evidence="1" key="1">
    <citation type="submission" date="2020-03" db="EMBL/GenBank/DDBJ databases">
        <authorList>
            <person name="Weist P."/>
        </authorList>
    </citation>
    <scope>NUCLEOTIDE SEQUENCE</scope>
</reference>
<accession>A0A9N7VQE6</accession>
<protein>
    <submittedName>
        <fullName evidence="1">Uncharacterized protein</fullName>
    </submittedName>
</protein>
<name>A0A9N7VQE6_PLEPL</name>
<dbReference type="AlphaFoldDB" id="A0A9N7VQE6"/>
<keyword evidence="2" id="KW-1185">Reference proteome</keyword>
<proteinExistence type="predicted"/>
<dbReference type="Proteomes" id="UP001153269">
    <property type="component" value="Unassembled WGS sequence"/>
</dbReference>